<dbReference type="Pfam" id="PF16694">
    <property type="entry name" value="Cytochrome_P460"/>
    <property type="match status" value="1"/>
</dbReference>
<evidence type="ECO:0000259" key="1">
    <source>
        <dbReference type="Pfam" id="PF16694"/>
    </source>
</evidence>
<sequence length="180" mass="19754">MKRKSVTIIVTAAASFAVLGSIGGIALAQQDRYSLTVPNGLAFSEFKGYDAWQDVAVSETKTSVKAILANDTMIQAYKDGIPGNGKPFPEGSKIVKIEWIKKVNTKSPYFVEVPDTLKSVSFIEKDSKRFPNTHGWAYAQFTYNTASKTFKPSVTGAECGYKCHTTVASQDYIFTAYPPR</sequence>
<evidence type="ECO:0000313" key="2">
    <source>
        <dbReference type="EMBL" id="MBM7123938.1"/>
    </source>
</evidence>
<accession>A0ABS2K0V2</accession>
<gene>
    <name evidence="2" type="ORF">ISP19_00980</name>
</gene>
<dbReference type="Gene3D" id="3.50.70.20">
    <property type="entry name" value="Cytochrome P460"/>
    <property type="match status" value="1"/>
</dbReference>
<evidence type="ECO:0000313" key="3">
    <source>
        <dbReference type="Proteomes" id="UP001430149"/>
    </source>
</evidence>
<dbReference type="Proteomes" id="UP001430149">
    <property type="component" value="Unassembled WGS sequence"/>
</dbReference>
<dbReference type="InterPro" id="IPR038142">
    <property type="entry name" value="Cytochrome_P460_sp"/>
</dbReference>
<reference evidence="2" key="1">
    <citation type="submission" date="2020-10" db="EMBL/GenBank/DDBJ databases">
        <title>Phylogeny of dyella-like bacteria.</title>
        <authorList>
            <person name="Fu J."/>
        </authorList>
    </citation>
    <scope>NUCLEOTIDE SEQUENCE</scope>
    <source>
        <strain evidence="2">DHOC52</strain>
    </source>
</reference>
<name>A0ABS2K0V2_9GAMM</name>
<dbReference type="EMBL" id="JADIKE010000018">
    <property type="protein sequence ID" value="MBM7123938.1"/>
    <property type="molecule type" value="Genomic_DNA"/>
</dbReference>
<dbReference type="RefSeq" id="WP_204678650.1">
    <property type="nucleotide sequence ID" value="NZ_BSNR01000025.1"/>
</dbReference>
<dbReference type="InterPro" id="IPR032033">
    <property type="entry name" value="Cytochrome_P460"/>
</dbReference>
<proteinExistence type="predicted"/>
<comment type="caution">
    <text evidence="2">The sequence shown here is derived from an EMBL/GenBank/DDBJ whole genome shotgun (WGS) entry which is preliminary data.</text>
</comment>
<organism evidence="2 3">
    <name type="scientific">Dyella flava</name>
    <dbReference type="NCBI Taxonomy" id="1920170"/>
    <lineage>
        <taxon>Bacteria</taxon>
        <taxon>Pseudomonadati</taxon>
        <taxon>Pseudomonadota</taxon>
        <taxon>Gammaproteobacteria</taxon>
        <taxon>Lysobacterales</taxon>
        <taxon>Rhodanobacteraceae</taxon>
        <taxon>Dyella</taxon>
    </lineage>
</organism>
<keyword evidence="3" id="KW-1185">Reference proteome</keyword>
<dbReference type="CDD" id="cd20753">
    <property type="entry name" value="cyt_P460_Mc-like"/>
    <property type="match status" value="1"/>
</dbReference>
<protein>
    <submittedName>
        <fullName evidence="2">Cytochrome P460 family protein</fullName>
    </submittedName>
</protein>
<feature type="domain" description="Cytochrome P460" evidence="1">
    <location>
        <begin position="47"/>
        <end position="175"/>
    </location>
</feature>